<keyword evidence="2" id="KW-1185">Reference proteome</keyword>
<accession>A0A4Q9DN97</accession>
<reference evidence="1 2" key="1">
    <citation type="submission" date="2019-02" db="EMBL/GenBank/DDBJ databases">
        <title>Paenibacillus sp. nov., isolated from surface-sterilized tissue of Thalictrum simplex L.</title>
        <authorList>
            <person name="Tuo L."/>
        </authorList>
    </citation>
    <scope>NUCLEOTIDE SEQUENCE [LARGE SCALE GENOMIC DNA]</scope>
    <source>
        <strain evidence="1 2">N2SHLJ1</strain>
    </source>
</reference>
<gene>
    <name evidence="1" type="ORF">EYB31_18035</name>
</gene>
<dbReference type="Proteomes" id="UP000293142">
    <property type="component" value="Unassembled WGS sequence"/>
</dbReference>
<proteinExistence type="predicted"/>
<organism evidence="1 2">
    <name type="scientific">Paenibacillus thalictri</name>
    <dbReference type="NCBI Taxonomy" id="2527873"/>
    <lineage>
        <taxon>Bacteria</taxon>
        <taxon>Bacillati</taxon>
        <taxon>Bacillota</taxon>
        <taxon>Bacilli</taxon>
        <taxon>Bacillales</taxon>
        <taxon>Paenibacillaceae</taxon>
        <taxon>Paenibacillus</taxon>
    </lineage>
</organism>
<name>A0A4Q9DN97_9BACL</name>
<dbReference type="EMBL" id="SIRE01000012">
    <property type="protein sequence ID" value="TBL77375.1"/>
    <property type="molecule type" value="Genomic_DNA"/>
</dbReference>
<evidence type="ECO:0000313" key="1">
    <source>
        <dbReference type="EMBL" id="TBL77375.1"/>
    </source>
</evidence>
<dbReference type="AlphaFoldDB" id="A0A4Q9DN97"/>
<dbReference type="OrthoDB" id="1896065at2"/>
<dbReference type="RefSeq" id="WP_131014766.1">
    <property type="nucleotide sequence ID" value="NZ_SIRE01000012.1"/>
</dbReference>
<evidence type="ECO:0000313" key="2">
    <source>
        <dbReference type="Proteomes" id="UP000293142"/>
    </source>
</evidence>
<comment type="caution">
    <text evidence="1">The sequence shown here is derived from an EMBL/GenBank/DDBJ whole genome shotgun (WGS) entry which is preliminary data.</text>
</comment>
<sequence>MNAAGYSQECVWPLWRGFADCMQLLQGVDARGDETFEKFARRLQLFTFEEIGKKAPEYAAIVESLHEERNRLTEHILNRSAAL</sequence>
<protein>
    <submittedName>
        <fullName evidence="1">Uncharacterized protein</fullName>
    </submittedName>
</protein>